<feature type="domain" description="Haemolysin activator HlyB C-terminal" evidence="4">
    <location>
        <begin position="193"/>
        <end position="497"/>
    </location>
</feature>
<keyword evidence="3" id="KW-0998">Cell outer membrane</keyword>
<evidence type="ECO:0000259" key="4">
    <source>
        <dbReference type="Pfam" id="PF03865"/>
    </source>
</evidence>
<keyword evidence="7" id="KW-1185">Reference proteome</keyword>
<dbReference type="Gene3D" id="2.40.160.50">
    <property type="entry name" value="membrane protein fhac: a member of the omp85/tpsb transporter family"/>
    <property type="match status" value="1"/>
</dbReference>
<dbReference type="EMBL" id="QJUP01000001">
    <property type="protein sequence ID" value="TBV00127.1"/>
    <property type="molecule type" value="Genomic_DNA"/>
</dbReference>
<sequence length="536" mass="58564">MAQLPSAAEPGRRAPVPVMPELIAPGAPILVPQAPAVQAPAGAENFTFRLEELLIEGVTVFSKAELEPLYLDRIGQQVSVRDLFAIANELEVKYRNAGYVTTRVLVPAQEIDGGRFRIQVIEGFVSEVVLPDDIGPAKAAVLRLIEPLRELRPISVAAIERRLLLANDLAGLDVRGSLEPSQSELGGSLLVVSIERKAVDSRVALDNRNSRYLGDAGLSASASLNAFGSRADRLTLNARTSIPLERSWSVGGVYEAQLGSNGLSGSFASSFANSKPGLELDELDVESQVISEVATLSYPLIRSRRENLRLFGEFEYRNVYTDIADDAFNRDRLRILRGGVSYDRADGWDGISALRATLHQGLDLMNATDEGSPYASRFNGRSDFTKLTLDLTRIQQLPGNFSLFGSMTGQLSNRPLLASEEIALGGYSFGRAYDDGEVAGDSGWAAFIELRYNHFGVPFLPHGIQYYAFYDAGQVWSKSEARFEGHQNLFSTGLGLRVNLLANLYATAEITSPLNRDVQAEGDREPRAFFSLIAHY</sequence>
<dbReference type="Proteomes" id="UP000292639">
    <property type="component" value="Unassembled WGS sequence"/>
</dbReference>
<dbReference type="Pfam" id="PF08479">
    <property type="entry name" value="POTRA_2"/>
    <property type="match status" value="1"/>
</dbReference>
<protein>
    <submittedName>
        <fullName evidence="6">ShlB/FhaC/HecB family hemolysin secretion/activation protein</fullName>
    </submittedName>
</protein>
<gene>
    <name evidence="6" type="ORF">DNJ96_01285</name>
</gene>
<evidence type="ECO:0000259" key="5">
    <source>
        <dbReference type="Pfam" id="PF08479"/>
    </source>
</evidence>
<dbReference type="InterPro" id="IPR051544">
    <property type="entry name" value="TPS_OM_transporter"/>
</dbReference>
<comment type="caution">
    <text evidence="6">The sequence shown here is derived from an EMBL/GenBank/DDBJ whole genome shotgun (WGS) entry which is preliminary data.</text>
</comment>
<evidence type="ECO:0000256" key="1">
    <source>
        <dbReference type="ARBA" id="ARBA00022452"/>
    </source>
</evidence>
<keyword evidence="2" id="KW-0812">Transmembrane</keyword>
<dbReference type="GO" id="GO:0098046">
    <property type="term" value="C:type V protein secretion system complex"/>
    <property type="evidence" value="ECO:0007669"/>
    <property type="project" value="TreeGrafter"/>
</dbReference>
<dbReference type="PANTHER" id="PTHR34597">
    <property type="entry name" value="SLR1661 PROTEIN"/>
    <property type="match status" value="1"/>
</dbReference>
<dbReference type="Pfam" id="PF03865">
    <property type="entry name" value="ShlB"/>
    <property type="match status" value="1"/>
</dbReference>
<dbReference type="GO" id="GO:0046819">
    <property type="term" value="P:protein secretion by the type V secretion system"/>
    <property type="evidence" value="ECO:0007669"/>
    <property type="project" value="TreeGrafter"/>
</dbReference>
<dbReference type="Gene3D" id="3.10.20.310">
    <property type="entry name" value="membrane protein fhac"/>
    <property type="match status" value="1"/>
</dbReference>
<keyword evidence="1" id="KW-1134">Transmembrane beta strand</keyword>
<proteinExistence type="predicted"/>
<dbReference type="OrthoDB" id="572300at2"/>
<evidence type="ECO:0000313" key="7">
    <source>
        <dbReference type="Proteomes" id="UP000292639"/>
    </source>
</evidence>
<dbReference type="PANTHER" id="PTHR34597:SF6">
    <property type="entry name" value="BLR6126 PROTEIN"/>
    <property type="match status" value="1"/>
</dbReference>
<dbReference type="InterPro" id="IPR005565">
    <property type="entry name" value="Hemolysn_activator_HlyB_C"/>
</dbReference>
<dbReference type="AlphaFoldDB" id="A0A4Q9REF2"/>
<accession>A0A4Q9REF2</accession>
<evidence type="ECO:0000313" key="6">
    <source>
        <dbReference type="EMBL" id="TBV00127.1"/>
    </source>
</evidence>
<dbReference type="GO" id="GO:0008320">
    <property type="term" value="F:protein transmembrane transporter activity"/>
    <property type="evidence" value="ECO:0007669"/>
    <property type="project" value="TreeGrafter"/>
</dbReference>
<feature type="domain" description="Polypeptide-transport-associated ShlB-type" evidence="5">
    <location>
        <begin position="48"/>
        <end position="123"/>
    </location>
</feature>
<reference evidence="6 7" key="1">
    <citation type="submission" date="2018-06" db="EMBL/GenBank/DDBJ databases">
        <title>Three novel Pseudomonas species isolated from symptomatic oak.</title>
        <authorList>
            <person name="Bueno-Gonzalez V."/>
            <person name="Brady C."/>
        </authorList>
    </citation>
    <scope>NUCLEOTIDE SEQUENCE [LARGE SCALE GENOMIC DNA]</scope>
    <source>
        <strain evidence="6 7">P17C</strain>
    </source>
</reference>
<name>A0A4Q9REF2_9GAMM</name>
<organism evidence="6 7">
    <name type="scientific">Stutzerimonas kirkiae</name>
    <dbReference type="NCBI Taxonomy" id="2211392"/>
    <lineage>
        <taxon>Bacteria</taxon>
        <taxon>Pseudomonadati</taxon>
        <taxon>Pseudomonadota</taxon>
        <taxon>Gammaproteobacteria</taxon>
        <taxon>Pseudomonadales</taxon>
        <taxon>Pseudomonadaceae</taxon>
        <taxon>Stutzerimonas</taxon>
    </lineage>
</organism>
<evidence type="ECO:0000256" key="2">
    <source>
        <dbReference type="ARBA" id="ARBA00022692"/>
    </source>
</evidence>
<evidence type="ECO:0000256" key="3">
    <source>
        <dbReference type="ARBA" id="ARBA00023237"/>
    </source>
</evidence>
<dbReference type="InterPro" id="IPR013686">
    <property type="entry name" value="Polypept-transport_assoc_ShlB"/>
</dbReference>
<keyword evidence="1" id="KW-0472">Membrane</keyword>